<sequence>MPEAEARPRRLRRLLFVVVFVLVVAGGVGAYVFVQSRGETASVPVFCERLAEAQDLDQSLATLDPTTLGPQTGALQRALRVAPADIEPQLTTLTAFVEQLTAAVSASPTNKREALVNALEERQGEIDAVTAAGRAVQEWSLANCGISLNGTATSLPD</sequence>
<name>A0A6J6ICV3_9ZZZZ</name>
<protein>
    <submittedName>
        <fullName evidence="1">Unannotated protein</fullName>
    </submittedName>
</protein>
<dbReference type="AlphaFoldDB" id="A0A6J6ICV3"/>
<organism evidence="1">
    <name type="scientific">freshwater metagenome</name>
    <dbReference type="NCBI Taxonomy" id="449393"/>
    <lineage>
        <taxon>unclassified sequences</taxon>
        <taxon>metagenomes</taxon>
        <taxon>ecological metagenomes</taxon>
    </lineage>
</organism>
<accession>A0A6J6ICV3</accession>
<reference evidence="1" key="1">
    <citation type="submission" date="2020-05" db="EMBL/GenBank/DDBJ databases">
        <authorList>
            <person name="Chiriac C."/>
            <person name="Salcher M."/>
            <person name="Ghai R."/>
            <person name="Kavagutti S V."/>
        </authorList>
    </citation>
    <scope>NUCLEOTIDE SEQUENCE</scope>
</reference>
<dbReference type="EMBL" id="CAEZUP010000107">
    <property type="protein sequence ID" value="CAB4621825.1"/>
    <property type="molecule type" value="Genomic_DNA"/>
</dbReference>
<gene>
    <name evidence="1" type="ORF">UFOPK1835_01846</name>
</gene>
<proteinExistence type="predicted"/>
<evidence type="ECO:0000313" key="1">
    <source>
        <dbReference type="EMBL" id="CAB4621825.1"/>
    </source>
</evidence>